<organism evidence="2 3">
    <name type="scientific">[Roseibacterium] beibuensis</name>
    <dbReference type="NCBI Taxonomy" id="1193142"/>
    <lineage>
        <taxon>Bacteria</taxon>
        <taxon>Pseudomonadati</taxon>
        <taxon>Pseudomonadota</taxon>
        <taxon>Alphaproteobacteria</taxon>
        <taxon>Rhodobacterales</taxon>
        <taxon>Roseobacteraceae</taxon>
        <taxon>Roseicyclus</taxon>
    </lineage>
</organism>
<comment type="caution">
    <text evidence="2">The sequence shown here is derived from an EMBL/GenBank/DDBJ whole genome shotgun (WGS) entry which is preliminary data.</text>
</comment>
<sequence length="164" mass="17305">MPLPPIRAALCALCLALPATAQEMSEAPAAPEGFDEAMGAALAAAGAGETLVQCTALFRAFRLYAGEQTEVGRMAAERETDMAVFSVLVWQDETGSEDMEAAFEVVVPWVDAATELYLDRMTANQAEGGTVFDANLEGNLGFCNALRDRLAGDAPADEEPDGDQ</sequence>
<dbReference type="RefSeq" id="WP_259546661.1">
    <property type="nucleotide sequence ID" value="NZ_BAABHW010000001.1"/>
</dbReference>
<proteinExistence type="predicted"/>
<evidence type="ECO:0000313" key="3">
    <source>
        <dbReference type="Proteomes" id="UP001499910"/>
    </source>
</evidence>
<dbReference type="EMBL" id="BAABHW010000001">
    <property type="protein sequence ID" value="GAA5067314.1"/>
    <property type="molecule type" value="Genomic_DNA"/>
</dbReference>
<reference evidence="3" key="1">
    <citation type="journal article" date="2019" name="Int. J. Syst. Evol. Microbiol.">
        <title>The Global Catalogue of Microorganisms (GCM) 10K type strain sequencing project: providing services to taxonomists for standard genome sequencing and annotation.</title>
        <authorList>
            <consortium name="The Broad Institute Genomics Platform"/>
            <consortium name="The Broad Institute Genome Sequencing Center for Infectious Disease"/>
            <person name="Wu L."/>
            <person name="Ma J."/>
        </authorList>
    </citation>
    <scope>NUCLEOTIDE SEQUENCE [LARGE SCALE GENOMIC DNA]</scope>
    <source>
        <strain evidence="3">JCM 18015</strain>
    </source>
</reference>
<dbReference type="Proteomes" id="UP001499910">
    <property type="component" value="Unassembled WGS sequence"/>
</dbReference>
<feature type="signal peptide" evidence="1">
    <location>
        <begin position="1"/>
        <end position="21"/>
    </location>
</feature>
<evidence type="ECO:0000256" key="1">
    <source>
        <dbReference type="SAM" id="SignalP"/>
    </source>
</evidence>
<evidence type="ECO:0000313" key="2">
    <source>
        <dbReference type="EMBL" id="GAA5067314.1"/>
    </source>
</evidence>
<protein>
    <submittedName>
        <fullName evidence="2">Uncharacterized protein</fullName>
    </submittedName>
</protein>
<keyword evidence="3" id="KW-1185">Reference proteome</keyword>
<keyword evidence="1" id="KW-0732">Signal</keyword>
<feature type="chain" id="PRO_5046022357" evidence="1">
    <location>
        <begin position="22"/>
        <end position="164"/>
    </location>
</feature>
<gene>
    <name evidence="2" type="ORF">GCM10023209_06840</name>
</gene>
<accession>A0ABP9KXZ2</accession>
<name>A0ABP9KXZ2_9RHOB</name>